<dbReference type="KEGG" id="carl:PXC00_12010"/>
<name>A0AA97H0T9_9FIRM</name>
<keyword evidence="2" id="KW-1185">Reference proteome</keyword>
<sequence>MKNIDLAKKLVCTETEKDLISVLKEAGYWDNYAYWQPYGNNENNYSIIGNQQSNADAALVEKLINSVDAVLMKECMIHGKSVSGPDAPQSMQAALSEFFHMRNGQLMNLDTKSRNELSKNIILAATGKAHGEENLTIVDRGEGQTPKKMPQTILSLSKSNKLKVPFVQGKFNMGGTGAFPFCGKHHLQLVISRRCPDIPNTDNDPTFDEWSVTVVRKEEAREGRKSSMYTYLACSDGSLLTFKAETMPIIPTVAGVDKYEEMVYGTFIKLYNYELSGYKTNILFGLNYRLSLLIPDLAHPIRLRECRPTYSGHTLEATLNGMVTRLYDDREDNIEDNFPSSGSINVDGQEMPFSIYLFKKNKQSNYRKKDGIVYIMNGQTQGIENDNFFNRVNLSYIKSSLLVLVDCSKFDINHQEAMFMTSRDRIRTSDFSKKIETQLEKVLRDNQGLKKAEHDRRTAALKDKVADNKPLKNVLENILHKSPVLSKLFIAGTTIRSPFANEQAATVADTFKGKNHPTFFRLKGKLKDGKLNKHAPINHDCRVQFETDVQNDYFNRPIDSGGLILCMDGVERQDLKGPLNLYNGIATLTIRMPVGVSVGDTHTFMTKIKDDCVVNDFENTIILAVEEAQEYDSSGGQGARTFSKNTGKKDTQNNGGIALPEIIPIRKDEWDEYDMNQYSALKYVPTDEGGDYYLNMDNTYFLTELNSVRDSAKSELTKARYSTSMALIGMSVIGYYKGSKKPEDKDVDVQNAVSTVSTMLSPVLIPMLETMADLTLNDTTQALAAV</sequence>
<reference evidence="2" key="3">
    <citation type="submission" date="2024-06" db="EMBL/GenBank/DDBJ databases">
        <authorList>
            <person name="Zeng C."/>
        </authorList>
    </citation>
    <scope>NUCLEOTIDE SEQUENCE [LARGE SCALE GENOMIC DNA]</scope>
    <source>
        <strain evidence="2">ZCY20-5</strain>
    </source>
</reference>
<dbReference type="Proteomes" id="UP001300604">
    <property type="component" value="Chromosome"/>
</dbReference>
<dbReference type="AlphaFoldDB" id="A0AA97H0T9"/>
<organism evidence="1 2">
    <name type="scientific">Caproicibacterium argilliputei</name>
    <dbReference type="NCBI Taxonomy" id="3030016"/>
    <lineage>
        <taxon>Bacteria</taxon>
        <taxon>Bacillati</taxon>
        <taxon>Bacillota</taxon>
        <taxon>Clostridia</taxon>
        <taxon>Eubacteriales</taxon>
        <taxon>Oscillospiraceae</taxon>
        <taxon>Caproicibacterium</taxon>
    </lineage>
</organism>
<evidence type="ECO:0000313" key="2">
    <source>
        <dbReference type="Proteomes" id="UP001300604"/>
    </source>
</evidence>
<accession>A0AA97H0T9</accession>
<reference evidence="2" key="2">
    <citation type="submission" date="2024-06" db="EMBL/GenBank/DDBJ databases">
        <title>Caproicibacterium argilliputei sp. nov, a novel caproic acid producing anaerobic bacterium isolated from pit mud.</title>
        <authorList>
            <person name="Zeng C."/>
        </authorList>
    </citation>
    <scope>NUCLEOTIDE SEQUENCE [LARGE SCALE GENOMIC DNA]</scope>
    <source>
        <strain evidence="2">ZCY20-5</strain>
    </source>
</reference>
<reference evidence="1 2" key="1">
    <citation type="submission" date="2024-06" db="EMBL/GenBank/DDBJ databases">
        <title>Caproicibacterium argilliputei sp. nov, a novel caproic acid producing anaerobic bacterium isolated from pit mud.</title>
        <authorList>
            <person name="Xia S."/>
        </authorList>
    </citation>
    <scope>NUCLEOTIDE SEQUENCE [LARGE SCALE GENOMIC DNA]</scope>
    <source>
        <strain evidence="1 2">ZCY20-5</strain>
    </source>
</reference>
<protein>
    <submittedName>
        <fullName evidence="1">Uncharacterized protein</fullName>
    </submittedName>
</protein>
<dbReference type="EMBL" id="CP135996">
    <property type="protein sequence ID" value="WOC31906.1"/>
    <property type="molecule type" value="Genomic_DNA"/>
</dbReference>
<dbReference type="RefSeq" id="WP_275844721.1">
    <property type="nucleotide sequence ID" value="NZ_CP135996.1"/>
</dbReference>
<evidence type="ECO:0000313" key="1">
    <source>
        <dbReference type="EMBL" id="WOC31906.1"/>
    </source>
</evidence>
<gene>
    <name evidence="1" type="ORF">PXC00_12010</name>
</gene>
<proteinExistence type="predicted"/>